<evidence type="ECO:0000313" key="1">
    <source>
        <dbReference type="EMBL" id="MEQ2164218.1"/>
    </source>
</evidence>
<sequence length="54" mass="6079">MLSHSADNLSQMVHVFVKYPGCVAVDGDQEWFTVELTKVNTKTQTVVFLPHTDN</sequence>
<dbReference type="Proteomes" id="UP001476798">
    <property type="component" value="Unassembled WGS sequence"/>
</dbReference>
<organism evidence="1 2">
    <name type="scientific">Goodea atripinnis</name>
    <dbReference type="NCBI Taxonomy" id="208336"/>
    <lineage>
        <taxon>Eukaryota</taxon>
        <taxon>Metazoa</taxon>
        <taxon>Chordata</taxon>
        <taxon>Craniata</taxon>
        <taxon>Vertebrata</taxon>
        <taxon>Euteleostomi</taxon>
        <taxon>Actinopterygii</taxon>
        <taxon>Neopterygii</taxon>
        <taxon>Teleostei</taxon>
        <taxon>Neoteleostei</taxon>
        <taxon>Acanthomorphata</taxon>
        <taxon>Ovalentaria</taxon>
        <taxon>Atherinomorphae</taxon>
        <taxon>Cyprinodontiformes</taxon>
        <taxon>Goodeidae</taxon>
        <taxon>Goodea</taxon>
    </lineage>
</organism>
<name>A0ABV0N0M4_9TELE</name>
<feature type="non-terminal residue" evidence="1">
    <location>
        <position position="54"/>
    </location>
</feature>
<reference evidence="1 2" key="1">
    <citation type="submission" date="2021-06" db="EMBL/GenBank/DDBJ databases">
        <authorList>
            <person name="Palmer J.M."/>
        </authorList>
    </citation>
    <scope>NUCLEOTIDE SEQUENCE [LARGE SCALE GENOMIC DNA]</scope>
    <source>
        <strain evidence="1 2">GA_2019</strain>
        <tissue evidence="1">Muscle</tissue>
    </source>
</reference>
<comment type="caution">
    <text evidence="1">The sequence shown here is derived from an EMBL/GenBank/DDBJ whole genome shotgun (WGS) entry which is preliminary data.</text>
</comment>
<dbReference type="EMBL" id="JAHRIO010020175">
    <property type="protein sequence ID" value="MEQ2164218.1"/>
    <property type="molecule type" value="Genomic_DNA"/>
</dbReference>
<protein>
    <submittedName>
        <fullName evidence="1">Uncharacterized protein</fullName>
    </submittedName>
</protein>
<proteinExistence type="predicted"/>
<gene>
    <name evidence="1" type="ORF">GOODEAATRI_004377</name>
</gene>
<keyword evidence="2" id="KW-1185">Reference proteome</keyword>
<accession>A0ABV0N0M4</accession>
<evidence type="ECO:0000313" key="2">
    <source>
        <dbReference type="Proteomes" id="UP001476798"/>
    </source>
</evidence>